<comment type="caution">
    <text evidence="5">The sequence shown here is derived from an EMBL/GenBank/DDBJ whole genome shotgun (WGS) entry which is preliminary data.</text>
</comment>
<name>A0AAV1Z2D3_9ARAC</name>
<dbReference type="AlphaFoldDB" id="A0AAV1Z2D3"/>
<dbReference type="InterPro" id="IPR018022">
    <property type="entry name" value="IPT"/>
</dbReference>
<dbReference type="GO" id="GO:0006400">
    <property type="term" value="P:tRNA modification"/>
    <property type="evidence" value="ECO:0007669"/>
    <property type="project" value="TreeGrafter"/>
</dbReference>
<protein>
    <recommendedName>
        <fullName evidence="7">tRNA dimethylallyltransferase</fullName>
    </recommendedName>
</protein>
<evidence type="ECO:0000256" key="2">
    <source>
        <dbReference type="ARBA" id="ARBA00022679"/>
    </source>
</evidence>
<dbReference type="Gene3D" id="3.40.50.300">
    <property type="entry name" value="P-loop containing nucleotide triphosphate hydrolases"/>
    <property type="match status" value="1"/>
</dbReference>
<dbReference type="GO" id="GO:0052381">
    <property type="term" value="F:tRNA dimethylallyltransferase activity"/>
    <property type="evidence" value="ECO:0007669"/>
    <property type="project" value="InterPro"/>
</dbReference>
<dbReference type="GO" id="GO:0005524">
    <property type="term" value="F:ATP binding"/>
    <property type="evidence" value="ECO:0007669"/>
    <property type="project" value="UniProtKB-KW"/>
</dbReference>
<evidence type="ECO:0000256" key="4">
    <source>
        <dbReference type="ARBA" id="ARBA00022840"/>
    </source>
</evidence>
<accession>A0AAV1Z2D3</accession>
<keyword evidence="4" id="KW-0067">ATP-binding</keyword>
<dbReference type="GO" id="GO:0005739">
    <property type="term" value="C:mitochondrion"/>
    <property type="evidence" value="ECO:0007669"/>
    <property type="project" value="TreeGrafter"/>
</dbReference>
<dbReference type="InterPro" id="IPR027417">
    <property type="entry name" value="P-loop_NTPase"/>
</dbReference>
<keyword evidence="2" id="KW-0808">Transferase</keyword>
<dbReference type="InterPro" id="IPR039657">
    <property type="entry name" value="Dimethylallyltransferase"/>
</dbReference>
<evidence type="ECO:0000256" key="1">
    <source>
        <dbReference type="ARBA" id="ARBA00005842"/>
    </source>
</evidence>
<dbReference type="Proteomes" id="UP001497382">
    <property type="component" value="Unassembled WGS sequence"/>
</dbReference>
<dbReference type="PANTHER" id="PTHR11088:SF89">
    <property type="entry name" value="TRNA DIMETHYLALLYLTRANSFERASE"/>
    <property type="match status" value="1"/>
</dbReference>
<dbReference type="PANTHER" id="PTHR11088">
    <property type="entry name" value="TRNA DIMETHYLALLYLTRANSFERASE"/>
    <property type="match status" value="1"/>
</dbReference>
<organism evidence="5 6">
    <name type="scientific">Larinioides sclopetarius</name>
    <dbReference type="NCBI Taxonomy" id="280406"/>
    <lineage>
        <taxon>Eukaryota</taxon>
        <taxon>Metazoa</taxon>
        <taxon>Ecdysozoa</taxon>
        <taxon>Arthropoda</taxon>
        <taxon>Chelicerata</taxon>
        <taxon>Arachnida</taxon>
        <taxon>Araneae</taxon>
        <taxon>Araneomorphae</taxon>
        <taxon>Entelegynae</taxon>
        <taxon>Araneoidea</taxon>
        <taxon>Araneidae</taxon>
        <taxon>Larinioides</taxon>
    </lineage>
</organism>
<evidence type="ECO:0000313" key="6">
    <source>
        <dbReference type="Proteomes" id="UP001497382"/>
    </source>
</evidence>
<keyword evidence="3" id="KW-0547">Nucleotide-binding</keyword>
<evidence type="ECO:0008006" key="7">
    <source>
        <dbReference type="Google" id="ProtNLM"/>
    </source>
</evidence>
<feature type="non-terminal residue" evidence="5">
    <location>
        <position position="471"/>
    </location>
</feature>
<proteinExistence type="inferred from homology"/>
<dbReference type="SUPFAM" id="SSF52540">
    <property type="entry name" value="P-loop containing nucleoside triphosphate hydrolases"/>
    <property type="match status" value="2"/>
</dbReference>
<dbReference type="EMBL" id="CAXIEN010000018">
    <property type="protein sequence ID" value="CAL1265639.1"/>
    <property type="molecule type" value="Genomic_DNA"/>
</dbReference>
<dbReference type="Pfam" id="PF01715">
    <property type="entry name" value="IPPT"/>
    <property type="match status" value="1"/>
</dbReference>
<evidence type="ECO:0000313" key="5">
    <source>
        <dbReference type="EMBL" id="CAL1265639.1"/>
    </source>
</evidence>
<evidence type="ECO:0000256" key="3">
    <source>
        <dbReference type="ARBA" id="ARBA00022741"/>
    </source>
</evidence>
<reference evidence="5 6" key="1">
    <citation type="submission" date="2024-04" db="EMBL/GenBank/DDBJ databases">
        <authorList>
            <person name="Rising A."/>
            <person name="Reimegard J."/>
            <person name="Sonavane S."/>
            <person name="Akerstrom W."/>
            <person name="Nylinder S."/>
            <person name="Hedman E."/>
            <person name="Kallberg Y."/>
        </authorList>
    </citation>
    <scope>NUCLEOTIDE SEQUENCE [LARGE SCALE GENOMIC DNA]</scope>
</reference>
<gene>
    <name evidence="5" type="ORF">LARSCL_LOCUS2649</name>
</gene>
<comment type="similarity">
    <text evidence="1">Belongs to the IPP transferase family.</text>
</comment>
<dbReference type="Gene3D" id="1.10.20.140">
    <property type="match status" value="1"/>
</dbReference>
<sequence>MGNILQTFKASKMLSQIPVVTILGCTGTGKSKLAIELAKRFNGEIISADSMQVYKGLDIITNKVTAEEQKEAVHYCINCIDPLSRYTVVDFRNQALPIINNIMKQNKLPIIVGGTNYYIESLLWEVLIPNKKEYNKLLFDEDSNFDMDSYTIPSNVSSSTTNLFKQKITADSFEDISSIELHKSLKEIDPEMANSLHPEDRRKVIRSLQVYQQHGQRHSELLQEQQSQYGGSSLGGPLRFRNSIMFWLQCDKEILNQRLDDRVDEMLGRGLISELLNFHKDYNANRIDIQNPQYSEGIFQSIGFKEFHEYLILSEEEKNSDAGQRILEKAIEEMKLVTRQYARKQTKWIINRFLKKPDRQLPPVYGLSATDLSMWNENVLQPAIDIVQSIIEDKVPSQKLLPVEEGLNDIKETFYCDVCERLILGQNVWKIWNWRAATLHQKSRMRLASLRLPTPGLGGMGTSEEVHMIYE</sequence>
<keyword evidence="6" id="KW-1185">Reference proteome</keyword>
<dbReference type="HAMAP" id="MF_00185">
    <property type="entry name" value="IPP_trans"/>
    <property type="match status" value="1"/>
</dbReference>